<dbReference type="InterPro" id="IPR021851">
    <property type="entry name" value="DUF3455"/>
</dbReference>
<feature type="chain" id="PRO_5022807667" description="Malate dehydrogenase" evidence="1">
    <location>
        <begin position="22"/>
        <end position="233"/>
    </location>
</feature>
<dbReference type="EMBL" id="ML213678">
    <property type="protein sequence ID" value="TFK32319.1"/>
    <property type="molecule type" value="Genomic_DNA"/>
</dbReference>
<proteinExistence type="predicted"/>
<dbReference type="Proteomes" id="UP000308652">
    <property type="component" value="Unassembled WGS sequence"/>
</dbReference>
<name>A0A5C3LGR2_9AGAR</name>
<evidence type="ECO:0000313" key="2">
    <source>
        <dbReference type="EMBL" id="TFK32319.1"/>
    </source>
</evidence>
<organism evidence="2 3">
    <name type="scientific">Crucibulum laeve</name>
    <dbReference type="NCBI Taxonomy" id="68775"/>
    <lineage>
        <taxon>Eukaryota</taxon>
        <taxon>Fungi</taxon>
        <taxon>Dikarya</taxon>
        <taxon>Basidiomycota</taxon>
        <taxon>Agaricomycotina</taxon>
        <taxon>Agaricomycetes</taxon>
        <taxon>Agaricomycetidae</taxon>
        <taxon>Agaricales</taxon>
        <taxon>Agaricineae</taxon>
        <taxon>Nidulariaceae</taxon>
        <taxon>Crucibulum</taxon>
    </lineage>
</organism>
<evidence type="ECO:0000256" key="1">
    <source>
        <dbReference type="SAM" id="SignalP"/>
    </source>
</evidence>
<dbReference type="AlphaFoldDB" id="A0A5C3LGR2"/>
<evidence type="ECO:0000313" key="3">
    <source>
        <dbReference type="Proteomes" id="UP000308652"/>
    </source>
</evidence>
<dbReference type="PANTHER" id="PTHR35567:SF1">
    <property type="entry name" value="CONSERVED FUNGAL PROTEIN (AFU_ORTHOLOGUE AFUA_1G14230)"/>
    <property type="match status" value="1"/>
</dbReference>
<reference evidence="2 3" key="1">
    <citation type="journal article" date="2019" name="Nat. Ecol. Evol.">
        <title>Megaphylogeny resolves global patterns of mushroom evolution.</title>
        <authorList>
            <person name="Varga T."/>
            <person name="Krizsan K."/>
            <person name="Foldi C."/>
            <person name="Dima B."/>
            <person name="Sanchez-Garcia M."/>
            <person name="Sanchez-Ramirez S."/>
            <person name="Szollosi G.J."/>
            <person name="Szarkandi J.G."/>
            <person name="Papp V."/>
            <person name="Albert L."/>
            <person name="Andreopoulos W."/>
            <person name="Angelini C."/>
            <person name="Antonin V."/>
            <person name="Barry K.W."/>
            <person name="Bougher N.L."/>
            <person name="Buchanan P."/>
            <person name="Buyck B."/>
            <person name="Bense V."/>
            <person name="Catcheside P."/>
            <person name="Chovatia M."/>
            <person name="Cooper J."/>
            <person name="Damon W."/>
            <person name="Desjardin D."/>
            <person name="Finy P."/>
            <person name="Geml J."/>
            <person name="Haridas S."/>
            <person name="Hughes K."/>
            <person name="Justo A."/>
            <person name="Karasinski D."/>
            <person name="Kautmanova I."/>
            <person name="Kiss B."/>
            <person name="Kocsube S."/>
            <person name="Kotiranta H."/>
            <person name="LaButti K.M."/>
            <person name="Lechner B.E."/>
            <person name="Liimatainen K."/>
            <person name="Lipzen A."/>
            <person name="Lukacs Z."/>
            <person name="Mihaltcheva S."/>
            <person name="Morgado L.N."/>
            <person name="Niskanen T."/>
            <person name="Noordeloos M.E."/>
            <person name="Ohm R.A."/>
            <person name="Ortiz-Santana B."/>
            <person name="Ovrebo C."/>
            <person name="Racz N."/>
            <person name="Riley R."/>
            <person name="Savchenko A."/>
            <person name="Shiryaev A."/>
            <person name="Soop K."/>
            <person name="Spirin V."/>
            <person name="Szebenyi C."/>
            <person name="Tomsovsky M."/>
            <person name="Tulloss R.E."/>
            <person name="Uehling J."/>
            <person name="Grigoriev I.V."/>
            <person name="Vagvolgyi C."/>
            <person name="Papp T."/>
            <person name="Martin F.M."/>
            <person name="Miettinen O."/>
            <person name="Hibbett D.S."/>
            <person name="Nagy L.G."/>
        </authorList>
    </citation>
    <scope>NUCLEOTIDE SEQUENCE [LARGE SCALE GENOMIC DNA]</scope>
    <source>
        <strain evidence="2 3">CBS 166.37</strain>
    </source>
</reference>
<keyword evidence="3" id="KW-1185">Reference proteome</keyword>
<dbReference type="Pfam" id="PF11937">
    <property type="entry name" value="DUF3455"/>
    <property type="match status" value="1"/>
</dbReference>
<dbReference type="OrthoDB" id="1859733at2759"/>
<sequence length="233" mass="24317">MFAIATLLSLALASSPMMASGLMVKRSGCDISNAKITGFPTSFAAPSLKPSFAAVAIGVQNYTCGSTGTYTNVGAVAELFDISCLYGSSAFDTIQDAAIDIWKIAPPIFPAQEVIAILHSTNTPAVLGQHYYVTNPLTGQGVNPKWDFTSQGANAGNSNAFVVAAKVTGVSAPTGSQDIDWVDLKALTGSLAQEVYRTDTREGQPPASCTPGSPMISVKYAAKYWLYGGSVKQ</sequence>
<evidence type="ECO:0008006" key="4">
    <source>
        <dbReference type="Google" id="ProtNLM"/>
    </source>
</evidence>
<keyword evidence="1" id="KW-0732">Signal</keyword>
<feature type="signal peptide" evidence="1">
    <location>
        <begin position="1"/>
        <end position="21"/>
    </location>
</feature>
<protein>
    <recommendedName>
        <fullName evidence="4">Malate dehydrogenase</fullName>
    </recommendedName>
</protein>
<accession>A0A5C3LGR2</accession>
<dbReference type="PANTHER" id="PTHR35567">
    <property type="entry name" value="MALATE DEHYDROGENASE (AFU_ORTHOLOGUE AFUA_2G13800)"/>
    <property type="match status" value="1"/>
</dbReference>
<gene>
    <name evidence="2" type="ORF">BDQ12DRAFT_728744</name>
</gene>